<feature type="compositionally biased region" description="Basic and acidic residues" evidence="1">
    <location>
        <begin position="180"/>
        <end position="191"/>
    </location>
</feature>
<organism evidence="4">
    <name type="scientific">Schistocephalus solidus</name>
    <name type="common">Tapeworm</name>
    <dbReference type="NCBI Taxonomy" id="70667"/>
    <lineage>
        <taxon>Eukaryota</taxon>
        <taxon>Metazoa</taxon>
        <taxon>Spiralia</taxon>
        <taxon>Lophotrochozoa</taxon>
        <taxon>Platyhelminthes</taxon>
        <taxon>Cestoda</taxon>
        <taxon>Eucestoda</taxon>
        <taxon>Diphyllobothriidea</taxon>
        <taxon>Diphyllobothriidae</taxon>
        <taxon>Schistocephalus</taxon>
    </lineage>
</organism>
<evidence type="ECO:0000313" key="3">
    <source>
        <dbReference type="Proteomes" id="UP000275846"/>
    </source>
</evidence>
<reference evidence="2 3" key="2">
    <citation type="submission" date="2018-11" db="EMBL/GenBank/DDBJ databases">
        <authorList>
            <consortium name="Pathogen Informatics"/>
        </authorList>
    </citation>
    <scope>NUCLEOTIDE SEQUENCE [LARGE SCALE GENOMIC DNA]</scope>
    <source>
        <strain evidence="2 3">NST_G2</strain>
    </source>
</reference>
<accession>A0A183SY20</accession>
<feature type="region of interest" description="Disordered" evidence="1">
    <location>
        <begin position="180"/>
        <end position="199"/>
    </location>
</feature>
<sequence>MANGYPRNFIERSRQCRQIRRPATEQPKIWRALPYIDGVSEAVSRLLRPMGIGIAHRPESTIRHLVMRPKAPLPRGETTNVIYRVQCNSCAVNYIGETGKRLQTRVGEHMRAVRRMDPLSLVADHCADSGHTFAFQNAEILGRGSDRVARETIEAWHTGTTSINRCVTLPTAYQALRTQLNDRKSQREHGPNVHPNMGESMADTHAIATQPRPDEGTVIASASSTTYPAGANTHGGAIATKINSLGRQLRSMRVLTTTANVRTPAPDQIENQPSPALPQSTTDSVNRQRMIAKNETPPCSSSSKMTENLHPQPGPSSTQIQKP</sequence>
<protein>
    <submittedName>
        <fullName evidence="4">GIY-YIG domain-containing protein</fullName>
    </submittedName>
</protein>
<name>A0A183SY20_SCHSO</name>
<dbReference type="PANTHER" id="PTHR21301:SF11">
    <property type="entry name" value="GIY-YIG DOMAIN-CONTAINING PROTEIN"/>
    <property type="match status" value="1"/>
</dbReference>
<feature type="region of interest" description="Disordered" evidence="1">
    <location>
        <begin position="259"/>
        <end position="323"/>
    </location>
</feature>
<keyword evidence="3" id="KW-1185">Reference proteome</keyword>
<proteinExistence type="predicted"/>
<feature type="compositionally biased region" description="Polar residues" evidence="1">
    <location>
        <begin position="297"/>
        <end position="306"/>
    </location>
</feature>
<dbReference type="AlphaFoldDB" id="A0A183SY20"/>
<feature type="compositionally biased region" description="Polar residues" evidence="1">
    <location>
        <begin position="269"/>
        <end position="287"/>
    </location>
</feature>
<evidence type="ECO:0000313" key="4">
    <source>
        <dbReference type="WBParaSite" id="SSLN_0000946701-mRNA-1"/>
    </source>
</evidence>
<dbReference type="EMBL" id="UYSU01035047">
    <property type="protein sequence ID" value="VDL95503.1"/>
    <property type="molecule type" value="Genomic_DNA"/>
</dbReference>
<reference evidence="4" key="1">
    <citation type="submission" date="2016-06" db="UniProtKB">
        <authorList>
            <consortium name="WormBaseParasite"/>
        </authorList>
    </citation>
    <scope>IDENTIFICATION</scope>
</reference>
<evidence type="ECO:0000256" key="1">
    <source>
        <dbReference type="SAM" id="MobiDB-lite"/>
    </source>
</evidence>
<dbReference type="Proteomes" id="UP000275846">
    <property type="component" value="Unassembled WGS sequence"/>
</dbReference>
<evidence type="ECO:0000313" key="2">
    <source>
        <dbReference type="EMBL" id="VDL95503.1"/>
    </source>
</evidence>
<dbReference type="OrthoDB" id="6236709at2759"/>
<dbReference type="WBParaSite" id="SSLN_0000946701-mRNA-1">
    <property type="protein sequence ID" value="SSLN_0000946701-mRNA-1"/>
    <property type="gene ID" value="SSLN_0000946701"/>
</dbReference>
<dbReference type="CDD" id="cd10442">
    <property type="entry name" value="GIY-YIG_PLEs"/>
    <property type="match status" value="1"/>
</dbReference>
<gene>
    <name evidence="2" type="ORF">SSLN_LOCUS9118</name>
</gene>
<dbReference type="PANTHER" id="PTHR21301">
    <property type="entry name" value="REVERSE TRANSCRIPTASE"/>
    <property type="match status" value="1"/>
</dbReference>